<evidence type="ECO:0000313" key="2">
    <source>
        <dbReference type="Proteomes" id="UP000077266"/>
    </source>
</evidence>
<evidence type="ECO:0008006" key="3">
    <source>
        <dbReference type="Google" id="ProtNLM"/>
    </source>
</evidence>
<keyword evidence="2" id="KW-1185">Reference proteome</keyword>
<name>A0A165KXA8_EXIGL</name>
<evidence type="ECO:0000313" key="1">
    <source>
        <dbReference type="EMBL" id="KZV97034.1"/>
    </source>
</evidence>
<sequence length="501" mass="56825">MSPHILYESSPVSMLSDDLLCMIFHEVHDSDERTTRLWNSNVASLLHVCRRWRYLAMHYAPLWDNLIWSTGCSVDSGLILLELSKMAPICADINAVAVSDKPQPSSEDIAAVHSVIRAVMLHLPRLTVLALSWSDEYWDLDVFEPLSTTSTSPPSSLPRLRELRLLHHPPEDPLNVPTLSNLACHDLFQLHLKHVAVKDWASMVGSSTTSVSLTRCTIQHDNFIEFLENTPSLSELRLCSVDVLDIPLYYFSLEMVGHAMRIVSVSHLDENFLWMLQIEDEREYWLNFLQFPWFPRLTELHTIYSGGWSSLTIIGEGGSPNPKIRSVTAAQSPLPLLSTAFSPGPMDNFTRDLRLLSVDITDWCELLYTIRASSGASCKVLEIRLFVNQSLLAPVTDVEPRDYPWQHFSFPRIQKLEIILQGPEPPSEQLTRHLLRAVRPMFLLEPRGILLREAVRVKFVGSHAHCNVLMRIFEKLAEEGNDPDEVMVCQALLRCSAVCAD</sequence>
<proteinExistence type="predicted"/>
<dbReference type="EMBL" id="KV425935">
    <property type="protein sequence ID" value="KZV97034.1"/>
    <property type="molecule type" value="Genomic_DNA"/>
</dbReference>
<accession>A0A165KXA8</accession>
<reference evidence="1 2" key="1">
    <citation type="journal article" date="2016" name="Mol. Biol. Evol.">
        <title>Comparative Genomics of Early-Diverging Mushroom-Forming Fungi Provides Insights into the Origins of Lignocellulose Decay Capabilities.</title>
        <authorList>
            <person name="Nagy L.G."/>
            <person name="Riley R."/>
            <person name="Tritt A."/>
            <person name="Adam C."/>
            <person name="Daum C."/>
            <person name="Floudas D."/>
            <person name="Sun H."/>
            <person name="Yadav J.S."/>
            <person name="Pangilinan J."/>
            <person name="Larsson K.H."/>
            <person name="Matsuura K."/>
            <person name="Barry K."/>
            <person name="Labutti K."/>
            <person name="Kuo R."/>
            <person name="Ohm R.A."/>
            <person name="Bhattacharya S.S."/>
            <person name="Shirouzu T."/>
            <person name="Yoshinaga Y."/>
            <person name="Martin F.M."/>
            <person name="Grigoriev I.V."/>
            <person name="Hibbett D.S."/>
        </authorList>
    </citation>
    <scope>NUCLEOTIDE SEQUENCE [LARGE SCALE GENOMIC DNA]</scope>
    <source>
        <strain evidence="1 2">HHB12029</strain>
    </source>
</reference>
<dbReference type="Proteomes" id="UP000077266">
    <property type="component" value="Unassembled WGS sequence"/>
</dbReference>
<organism evidence="1 2">
    <name type="scientific">Exidia glandulosa HHB12029</name>
    <dbReference type="NCBI Taxonomy" id="1314781"/>
    <lineage>
        <taxon>Eukaryota</taxon>
        <taxon>Fungi</taxon>
        <taxon>Dikarya</taxon>
        <taxon>Basidiomycota</taxon>
        <taxon>Agaricomycotina</taxon>
        <taxon>Agaricomycetes</taxon>
        <taxon>Auriculariales</taxon>
        <taxon>Exidiaceae</taxon>
        <taxon>Exidia</taxon>
    </lineage>
</organism>
<gene>
    <name evidence="1" type="ORF">EXIGLDRAFT_704331</name>
</gene>
<dbReference type="InParanoid" id="A0A165KXA8"/>
<protein>
    <recommendedName>
        <fullName evidence="3">F-box domain-containing protein</fullName>
    </recommendedName>
</protein>
<dbReference type="AlphaFoldDB" id="A0A165KXA8"/>
<dbReference type="OrthoDB" id="3023006at2759"/>